<accession>A0ABS4JDZ6</accession>
<feature type="region of interest" description="Disordered" evidence="1">
    <location>
        <begin position="31"/>
        <end position="56"/>
    </location>
</feature>
<protein>
    <submittedName>
        <fullName evidence="2">Uncharacterized protein</fullName>
    </submittedName>
</protein>
<keyword evidence="3" id="KW-1185">Reference proteome</keyword>
<feature type="region of interest" description="Disordered" evidence="1">
    <location>
        <begin position="139"/>
        <end position="173"/>
    </location>
</feature>
<dbReference type="EMBL" id="JAGGLD010000001">
    <property type="protein sequence ID" value="MBP1999285.1"/>
    <property type="molecule type" value="Genomic_DNA"/>
</dbReference>
<comment type="caution">
    <text evidence="2">The sequence shown here is derived from an EMBL/GenBank/DDBJ whole genome shotgun (WGS) entry which is preliminary data.</text>
</comment>
<feature type="compositionally biased region" description="Basic and acidic residues" evidence="1">
    <location>
        <begin position="155"/>
        <end position="173"/>
    </location>
</feature>
<dbReference type="RefSeq" id="WP_209858533.1">
    <property type="nucleotide sequence ID" value="NZ_JAGGLD010000001.1"/>
</dbReference>
<organism evidence="2 3">
    <name type="scientific">Paenibacillus shirakamiensis</name>
    <dbReference type="NCBI Taxonomy" id="1265935"/>
    <lineage>
        <taxon>Bacteria</taxon>
        <taxon>Bacillati</taxon>
        <taxon>Bacillota</taxon>
        <taxon>Bacilli</taxon>
        <taxon>Bacillales</taxon>
        <taxon>Paenibacillaceae</taxon>
        <taxon>Paenibacillus</taxon>
    </lineage>
</organism>
<reference evidence="2 3" key="1">
    <citation type="submission" date="2021-03" db="EMBL/GenBank/DDBJ databases">
        <title>Genomic Encyclopedia of Type Strains, Phase IV (KMG-IV): sequencing the most valuable type-strain genomes for metagenomic binning, comparative biology and taxonomic classification.</title>
        <authorList>
            <person name="Goeker M."/>
        </authorList>
    </citation>
    <scope>NUCLEOTIDE SEQUENCE [LARGE SCALE GENOMIC DNA]</scope>
    <source>
        <strain evidence="2 3">DSM 26806</strain>
    </source>
</reference>
<dbReference type="Proteomes" id="UP001519288">
    <property type="component" value="Unassembled WGS sequence"/>
</dbReference>
<evidence type="ECO:0000313" key="3">
    <source>
        <dbReference type="Proteomes" id="UP001519288"/>
    </source>
</evidence>
<proteinExistence type="predicted"/>
<feature type="region of interest" description="Disordered" evidence="1">
    <location>
        <begin position="70"/>
        <end position="95"/>
    </location>
</feature>
<gene>
    <name evidence="2" type="ORF">J2Z69_000304</name>
</gene>
<sequence>MIFITFAITAIIVLAILISLNVRNKSANLAKERVSSNEEQQVTEQPEQETDAPKVSDTMHDHLEEPVSDPYILSEQLAAHHHSESTEHTQTDIGLQKASIVEPSQRITIDQEKLAKTPSAQPAASITDQDYRAAIQRLLEPPQEKPVDAPNSASKDQDFRNALKKLSEQKKDH</sequence>
<evidence type="ECO:0000313" key="2">
    <source>
        <dbReference type="EMBL" id="MBP1999285.1"/>
    </source>
</evidence>
<evidence type="ECO:0000256" key="1">
    <source>
        <dbReference type="SAM" id="MobiDB-lite"/>
    </source>
</evidence>
<name>A0ABS4JDZ6_9BACL</name>
<feature type="compositionally biased region" description="Basic and acidic residues" evidence="1">
    <location>
        <begin position="81"/>
        <end position="90"/>
    </location>
</feature>